<name>A0A7J9F539_9ROSI</name>
<protein>
    <recommendedName>
        <fullName evidence="3">RNase H type-1 domain-containing protein</fullName>
    </recommendedName>
</protein>
<sequence length="117" mass="13156">MGTSVKINFDATFDLRQYRFGLGMVIRDANGGVLASKFVLNRDVSSPFATEALAWAYIRNIKQNKMKFQNMCFKYTPRMVNLVAHKATESLKKGEQVCLEGGAPDYALGSLEVDQRR</sequence>
<dbReference type="Proteomes" id="UP000593568">
    <property type="component" value="Unassembled WGS sequence"/>
</dbReference>
<reference evidence="1 2" key="1">
    <citation type="journal article" date="2019" name="Genome Biol. Evol.">
        <title>Insights into the evolution of the New World diploid cottons (Gossypium, subgenus Houzingenia) based on genome sequencing.</title>
        <authorList>
            <person name="Grover C.E."/>
            <person name="Arick M.A. 2nd"/>
            <person name="Thrash A."/>
            <person name="Conover J.L."/>
            <person name="Sanders W.S."/>
            <person name="Peterson D.G."/>
            <person name="Frelichowski J.E."/>
            <person name="Scheffler J.A."/>
            <person name="Scheffler B.E."/>
            <person name="Wendel J.F."/>
        </authorList>
    </citation>
    <scope>NUCLEOTIDE SEQUENCE [LARGE SCALE GENOMIC DNA]</scope>
    <source>
        <strain evidence="1">8</strain>
        <tissue evidence="1">Leaf</tissue>
    </source>
</reference>
<keyword evidence="2" id="KW-1185">Reference proteome</keyword>
<dbReference type="AlphaFoldDB" id="A0A7J9F539"/>
<feature type="non-terminal residue" evidence="1">
    <location>
        <position position="1"/>
    </location>
</feature>
<gene>
    <name evidence="1" type="ORF">Gotri_004386</name>
</gene>
<proteinExistence type="predicted"/>
<evidence type="ECO:0008006" key="3">
    <source>
        <dbReference type="Google" id="ProtNLM"/>
    </source>
</evidence>
<evidence type="ECO:0000313" key="1">
    <source>
        <dbReference type="EMBL" id="MBA0780268.1"/>
    </source>
</evidence>
<accession>A0A7J9F539</accession>
<evidence type="ECO:0000313" key="2">
    <source>
        <dbReference type="Proteomes" id="UP000593568"/>
    </source>
</evidence>
<dbReference type="EMBL" id="JABEZW010000011">
    <property type="protein sequence ID" value="MBA0780268.1"/>
    <property type="molecule type" value="Genomic_DNA"/>
</dbReference>
<comment type="caution">
    <text evidence="1">The sequence shown here is derived from an EMBL/GenBank/DDBJ whole genome shotgun (WGS) entry which is preliminary data.</text>
</comment>
<organism evidence="1 2">
    <name type="scientific">Gossypium trilobum</name>
    <dbReference type="NCBI Taxonomy" id="34281"/>
    <lineage>
        <taxon>Eukaryota</taxon>
        <taxon>Viridiplantae</taxon>
        <taxon>Streptophyta</taxon>
        <taxon>Embryophyta</taxon>
        <taxon>Tracheophyta</taxon>
        <taxon>Spermatophyta</taxon>
        <taxon>Magnoliopsida</taxon>
        <taxon>eudicotyledons</taxon>
        <taxon>Gunneridae</taxon>
        <taxon>Pentapetalae</taxon>
        <taxon>rosids</taxon>
        <taxon>malvids</taxon>
        <taxon>Malvales</taxon>
        <taxon>Malvaceae</taxon>
        <taxon>Malvoideae</taxon>
        <taxon>Gossypium</taxon>
    </lineage>
</organism>